<dbReference type="GO" id="GO:0005524">
    <property type="term" value="F:ATP binding"/>
    <property type="evidence" value="ECO:0007669"/>
    <property type="project" value="InterPro"/>
</dbReference>
<dbReference type="PANTHER" id="PTHR10803">
    <property type="entry name" value="ARSENICAL PUMP-DRIVING ATPASE ARSENITE-TRANSLOCATING ATPASE"/>
    <property type="match status" value="1"/>
</dbReference>
<dbReference type="NCBIfam" id="TIGR00345">
    <property type="entry name" value="GET3_arsA_TRC40"/>
    <property type="match status" value="1"/>
</dbReference>
<dbReference type="GO" id="GO:0016887">
    <property type="term" value="F:ATP hydrolysis activity"/>
    <property type="evidence" value="ECO:0007669"/>
    <property type="project" value="InterPro"/>
</dbReference>
<feature type="domain" description="ArsA/GET3 Anion-transporting ATPase-like" evidence="2">
    <location>
        <begin position="5"/>
        <end position="290"/>
    </location>
</feature>
<accession>A0A7G9W9D7</accession>
<comment type="similarity">
    <text evidence="1">Belongs to the arsA ATPase family.</text>
</comment>
<dbReference type="Proteomes" id="UP000516160">
    <property type="component" value="Chromosome"/>
</dbReference>
<evidence type="ECO:0000313" key="3">
    <source>
        <dbReference type="EMBL" id="QNO15299.1"/>
    </source>
</evidence>
<reference evidence="3 4" key="1">
    <citation type="submission" date="2020-07" db="EMBL/GenBank/DDBJ databases">
        <title>Alkalicella. sp. LB2 genome.</title>
        <authorList>
            <person name="Postec A."/>
            <person name="Quemeneur M."/>
        </authorList>
    </citation>
    <scope>NUCLEOTIDE SEQUENCE [LARGE SCALE GENOMIC DNA]</scope>
    <source>
        <strain evidence="3 4">LB2</strain>
    </source>
</reference>
<dbReference type="Pfam" id="PF02374">
    <property type="entry name" value="ArsA_ATPase"/>
    <property type="match status" value="1"/>
</dbReference>
<organism evidence="3 4">
    <name type="scientific">Alkalicella caledoniensis</name>
    <dbReference type="NCBI Taxonomy" id="2731377"/>
    <lineage>
        <taxon>Bacteria</taxon>
        <taxon>Bacillati</taxon>
        <taxon>Bacillota</taxon>
        <taxon>Clostridia</taxon>
        <taxon>Eubacteriales</taxon>
        <taxon>Proteinivoracaceae</taxon>
        <taxon>Alkalicella</taxon>
    </lineage>
</organism>
<keyword evidence="4" id="KW-1185">Reference proteome</keyword>
<evidence type="ECO:0000313" key="4">
    <source>
        <dbReference type="Proteomes" id="UP000516160"/>
    </source>
</evidence>
<protein>
    <submittedName>
        <fullName evidence="3">ArsA family ATPase</fullName>
    </submittedName>
</protein>
<dbReference type="EMBL" id="CP058559">
    <property type="protein sequence ID" value="QNO15299.1"/>
    <property type="molecule type" value="Genomic_DNA"/>
</dbReference>
<name>A0A7G9W9D7_ALKCA</name>
<evidence type="ECO:0000256" key="1">
    <source>
        <dbReference type="ARBA" id="ARBA00011040"/>
    </source>
</evidence>
<dbReference type="KEGG" id="acae:HYG86_11255"/>
<proteinExistence type="inferred from homology"/>
<dbReference type="Gene3D" id="3.40.50.300">
    <property type="entry name" value="P-loop containing nucleotide triphosphate hydrolases"/>
    <property type="match status" value="1"/>
</dbReference>
<dbReference type="AlphaFoldDB" id="A0A7G9W9D7"/>
<evidence type="ECO:0000259" key="2">
    <source>
        <dbReference type="Pfam" id="PF02374"/>
    </source>
</evidence>
<gene>
    <name evidence="3" type="ORF">HYG86_11255</name>
</gene>
<dbReference type="InterPro" id="IPR025723">
    <property type="entry name" value="ArsA/GET3_ATPase-like"/>
</dbReference>
<sequence>MSNLTKFILFSGKGGVGKTSMASTTAVYNAELGKKTLIVTTDPAANLSDVFEQEIGHRITKIDGLENLYAMEIDPDQATAEYKERSLAPMRDLFDEDLLKVAEEQLSGPCTEEMAAFDKFIDFMDGADYDVVIFDTAPTGHTIRLLELPVDWSKHIEESSKGSGQTCMGPVALIEDSKKKYDDAIAKLRNTEITNFTFVMQAEETSLQETVRASKGLNELGIKTSQVIINGLIPEAEAVVPFFKKKHERQLVTVEKAEELFKNLSIKKMELFDTELKGVDMFRKCATFLFGGEQNE</sequence>
<dbReference type="PANTHER" id="PTHR10803:SF3">
    <property type="entry name" value="ATPASE GET3"/>
    <property type="match status" value="1"/>
</dbReference>
<dbReference type="InterPro" id="IPR016300">
    <property type="entry name" value="ATPase_ArsA/GET3"/>
</dbReference>
<dbReference type="SUPFAM" id="SSF52540">
    <property type="entry name" value="P-loop containing nucleoside triphosphate hydrolases"/>
    <property type="match status" value="1"/>
</dbReference>
<dbReference type="InterPro" id="IPR027417">
    <property type="entry name" value="P-loop_NTPase"/>
</dbReference>
<dbReference type="CDD" id="cd02035">
    <property type="entry name" value="ArsA"/>
    <property type="match status" value="1"/>
</dbReference>